<comment type="caution">
    <text evidence="2">The sequence shown here is derived from an EMBL/GenBank/DDBJ whole genome shotgun (WGS) entry which is preliminary data.</text>
</comment>
<accession>X7EHE9</accession>
<organism evidence="2 3">
    <name type="scientific">Roseivivax halodurans JCM 10272</name>
    <dbReference type="NCBI Taxonomy" id="1449350"/>
    <lineage>
        <taxon>Bacteria</taxon>
        <taxon>Pseudomonadati</taxon>
        <taxon>Pseudomonadota</taxon>
        <taxon>Alphaproteobacteria</taxon>
        <taxon>Rhodobacterales</taxon>
        <taxon>Roseobacteraceae</taxon>
        <taxon>Roseivivax</taxon>
    </lineage>
</organism>
<keyword evidence="1" id="KW-1133">Transmembrane helix</keyword>
<dbReference type="AlphaFoldDB" id="X7EHE9"/>
<proteinExistence type="predicted"/>
<feature type="transmembrane region" description="Helical" evidence="1">
    <location>
        <begin position="6"/>
        <end position="25"/>
    </location>
</feature>
<dbReference type="STRING" id="1449350.OCH239_16690"/>
<protein>
    <submittedName>
        <fullName evidence="2">Uncharacterized protein</fullName>
    </submittedName>
</protein>
<keyword evidence="1" id="KW-0812">Transmembrane</keyword>
<dbReference type="RefSeq" id="WP_037260313.1">
    <property type="nucleotide sequence ID" value="NZ_JALZ01000005.1"/>
</dbReference>
<dbReference type="Proteomes" id="UP000022447">
    <property type="component" value="Unassembled WGS sequence"/>
</dbReference>
<evidence type="ECO:0000313" key="2">
    <source>
        <dbReference type="EMBL" id="ETX15504.1"/>
    </source>
</evidence>
<keyword evidence="3" id="KW-1185">Reference proteome</keyword>
<reference evidence="2 3" key="1">
    <citation type="submission" date="2014-01" db="EMBL/GenBank/DDBJ databases">
        <title>Roseivivax halodurans JCM 10272 Genome Sequencing.</title>
        <authorList>
            <person name="Lai Q."/>
            <person name="Li G."/>
            <person name="Shao Z."/>
        </authorList>
    </citation>
    <scope>NUCLEOTIDE SEQUENCE [LARGE SCALE GENOMIC DNA]</scope>
    <source>
        <strain evidence="2 3">JCM 10272</strain>
    </source>
</reference>
<dbReference type="EMBL" id="JALZ01000005">
    <property type="protein sequence ID" value="ETX15504.1"/>
    <property type="molecule type" value="Genomic_DNA"/>
</dbReference>
<sequence>MAAFLGAVVGMVLGIVAGIFLAPVSDRITEVRKRRNLIRHIRYDLENAARHFGYVSGELHSIWTEPSWKRYARFQWMKFSSRGFLTSSRVDLYALDDAEADLFMELLVLFENFDELCGVGYALSLHDSTRAEPLDDAEMQALVAEIERRSSEITTKIDRLRGVVAKAMEEWRWWHL</sequence>
<keyword evidence="1" id="KW-0472">Membrane</keyword>
<name>X7EHE9_9RHOB</name>
<evidence type="ECO:0000256" key="1">
    <source>
        <dbReference type="SAM" id="Phobius"/>
    </source>
</evidence>
<evidence type="ECO:0000313" key="3">
    <source>
        <dbReference type="Proteomes" id="UP000022447"/>
    </source>
</evidence>
<gene>
    <name evidence="2" type="ORF">OCH239_16690</name>
</gene>